<feature type="region of interest" description="Disordered" evidence="1">
    <location>
        <begin position="116"/>
        <end position="140"/>
    </location>
</feature>
<evidence type="ECO:0000313" key="4">
    <source>
        <dbReference type="Proteomes" id="UP000554482"/>
    </source>
</evidence>
<dbReference type="Gene3D" id="2.60.120.10">
    <property type="entry name" value="Jelly Rolls"/>
    <property type="match status" value="2"/>
</dbReference>
<dbReference type="InterPro" id="IPR050253">
    <property type="entry name" value="Seed_Storage-Functional"/>
</dbReference>
<proteinExistence type="predicted"/>
<sequence>RGAITLIQEENNKVTHNLERGDIIRVRAGTIVSMVNRDSNEKLYVVTLIQPVSTPGKFEAFYGPGSRDQESIYNAFSKEILQAAFNTPSDQLSRLFEGERNQGGFVKASREQIQALSGRSSKQGPWPFRHGGESQSNRPYNLLNQRPLLSNQYGQLYKANPDDYEELQELDVAVSLANITEGAIFGPYYNSRSTKIVMVNGNGCFELACPHLSRQQGQQGRQQSGSTYQQVRACVSSGDVFVVPAGHPVVIVASTDQNLEVACFEIKAENNQMYALAGKNNILKQLQRELKELSFNVPARQVEEIFNKQQESWFYPGPEQRQQHDGHPSA</sequence>
<dbReference type="PANTHER" id="PTHR31189:SF13">
    <property type="entry name" value="CUPINCIN"/>
    <property type="match status" value="1"/>
</dbReference>
<organism evidence="3 4">
    <name type="scientific">Thalictrum thalictroides</name>
    <name type="common">Rue-anemone</name>
    <name type="synonym">Anemone thalictroides</name>
    <dbReference type="NCBI Taxonomy" id="46969"/>
    <lineage>
        <taxon>Eukaryota</taxon>
        <taxon>Viridiplantae</taxon>
        <taxon>Streptophyta</taxon>
        <taxon>Embryophyta</taxon>
        <taxon>Tracheophyta</taxon>
        <taxon>Spermatophyta</taxon>
        <taxon>Magnoliopsida</taxon>
        <taxon>Ranunculales</taxon>
        <taxon>Ranunculaceae</taxon>
        <taxon>Thalictroideae</taxon>
        <taxon>Thalictrum</taxon>
    </lineage>
</organism>
<dbReference type="InterPro" id="IPR006045">
    <property type="entry name" value="Cupin_1"/>
</dbReference>
<reference evidence="3 4" key="1">
    <citation type="submission" date="2020-06" db="EMBL/GenBank/DDBJ databases">
        <title>Transcriptomic and genomic resources for Thalictrum thalictroides and T. hernandezii: Facilitating candidate gene discovery in an emerging model plant lineage.</title>
        <authorList>
            <person name="Arias T."/>
            <person name="Riano-Pachon D.M."/>
            <person name="Di Stilio V.S."/>
        </authorList>
    </citation>
    <scope>NUCLEOTIDE SEQUENCE [LARGE SCALE GENOMIC DNA]</scope>
    <source>
        <strain evidence="4">cv. WT478/WT964</strain>
        <tissue evidence="3">Leaves</tissue>
    </source>
</reference>
<dbReference type="AlphaFoldDB" id="A0A7J6X6U9"/>
<dbReference type="EMBL" id="JABWDY010005228">
    <property type="protein sequence ID" value="KAF5204608.1"/>
    <property type="molecule type" value="Genomic_DNA"/>
</dbReference>
<evidence type="ECO:0000259" key="2">
    <source>
        <dbReference type="SMART" id="SM00835"/>
    </source>
</evidence>
<protein>
    <submittedName>
        <fullName evidence="3">Conglutin beta</fullName>
    </submittedName>
</protein>
<dbReference type="CDD" id="cd02245">
    <property type="entry name" value="cupin_7S_vicilin-like_C"/>
    <property type="match status" value="1"/>
</dbReference>
<dbReference type="SMART" id="SM00835">
    <property type="entry name" value="Cupin_1"/>
    <property type="match status" value="1"/>
</dbReference>
<keyword evidence="4" id="KW-1185">Reference proteome</keyword>
<dbReference type="InterPro" id="IPR014710">
    <property type="entry name" value="RmlC-like_jellyroll"/>
</dbReference>
<comment type="caution">
    <text evidence="3">The sequence shown here is derived from an EMBL/GenBank/DDBJ whole genome shotgun (WGS) entry which is preliminary data.</text>
</comment>
<feature type="non-terminal residue" evidence="3">
    <location>
        <position position="330"/>
    </location>
</feature>
<dbReference type="SUPFAM" id="SSF51182">
    <property type="entry name" value="RmlC-like cupins"/>
    <property type="match status" value="2"/>
</dbReference>
<evidence type="ECO:0000256" key="1">
    <source>
        <dbReference type="SAM" id="MobiDB-lite"/>
    </source>
</evidence>
<dbReference type="Pfam" id="PF00190">
    <property type="entry name" value="Cupin_1"/>
    <property type="match status" value="1"/>
</dbReference>
<gene>
    <name evidence="3" type="ORF">FRX31_005808</name>
</gene>
<dbReference type="PANTHER" id="PTHR31189">
    <property type="entry name" value="OS03G0336100 PROTEIN-RELATED"/>
    <property type="match status" value="1"/>
</dbReference>
<dbReference type="CDD" id="cd02244">
    <property type="entry name" value="cupin_7S_vicilin-like_N"/>
    <property type="match status" value="1"/>
</dbReference>
<dbReference type="OrthoDB" id="1912756at2759"/>
<dbReference type="InterPro" id="IPR011051">
    <property type="entry name" value="RmlC_Cupin_sf"/>
</dbReference>
<dbReference type="Proteomes" id="UP000554482">
    <property type="component" value="Unassembled WGS sequence"/>
</dbReference>
<feature type="domain" description="Cupin type-1" evidence="2">
    <location>
        <begin position="140"/>
        <end position="303"/>
    </location>
</feature>
<accession>A0A7J6X6U9</accession>
<evidence type="ECO:0000313" key="3">
    <source>
        <dbReference type="EMBL" id="KAF5204608.1"/>
    </source>
</evidence>
<name>A0A7J6X6U9_THATH</name>